<accession>T1KIV2</accession>
<dbReference type="AlphaFoldDB" id="T1KIV2"/>
<dbReference type="Proteomes" id="UP000015104">
    <property type="component" value="Unassembled WGS sequence"/>
</dbReference>
<protein>
    <submittedName>
        <fullName evidence="1">Uncharacterized protein</fullName>
    </submittedName>
</protein>
<proteinExistence type="predicted"/>
<reference evidence="1" key="2">
    <citation type="submission" date="2015-06" db="UniProtKB">
        <authorList>
            <consortium name="EnsemblMetazoa"/>
        </authorList>
    </citation>
    <scope>IDENTIFICATION</scope>
</reference>
<keyword evidence="2" id="KW-1185">Reference proteome</keyword>
<dbReference type="EnsemblMetazoa" id="tetur12g02680.1">
    <property type="protein sequence ID" value="tetur12g02680.1"/>
    <property type="gene ID" value="tetur12g02680"/>
</dbReference>
<organism evidence="1 2">
    <name type="scientific">Tetranychus urticae</name>
    <name type="common">Two-spotted spider mite</name>
    <dbReference type="NCBI Taxonomy" id="32264"/>
    <lineage>
        <taxon>Eukaryota</taxon>
        <taxon>Metazoa</taxon>
        <taxon>Ecdysozoa</taxon>
        <taxon>Arthropoda</taxon>
        <taxon>Chelicerata</taxon>
        <taxon>Arachnida</taxon>
        <taxon>Acari</taxon>
        <taxon>Acariformes</taxon>
        <taxon>Trombidiformes</taxon>
        <taxon>Prostigmata</taxon>
        <taxon>Eleutherengona</taxon>
        <taxon>Raphignathae</taxon>
        <taxon>Tetranychoidea</taxon>
        <taxon>Tetranychidae</taxon>
        <taxon>Tetranychus</taxon>
    </lineage>
</organism>
<sequence>MEATRATLYSIIRAINNKKRSYNHYLETRIQLL</sequence>
<reference evidence="2" key="1">
    <citation type="submission" date="2011-08" db="EMBL/GenBank/DDBJ databases">
        <authorList>
            <person name="Rombauts S."/>
        </authorList>
    </citation>
    <scope>NUCLEOTIDE SEQUENCE</scope>
    <source>
        <strain evidence="2">London</strain>
    </source>
</reference>
<dbReference type="EMBL" id="CAEY01000114">
    <property type="status" value="NOT_ANNOTATED_CDS"/>
    <property type="molecule type" value="Genomic_DNA"/>
</dbReference>
<name>T1KIV2_TETUR</name>
<dbReference type="HOGENOM" id="CLU_3385352_0_0_1"/>
<evidence type="ECO:0000313" key="2">
    <source>
        <dbReference type="Proteomes" id="UP000015104"/>
    </source>
</evidence>
<evidence type="ECO:0000313" key="1">
    <source>
        <dbReference type="EnsemblMetazoa" id="tetur12g02680.1"/>
    </source>
</evidence>